<dbReference type="PROSITE" id="PS50190">
    <property type="entry name" value="SEC7"/>
    <property type="match status" value="1"/>
</dbReference>
<reference evidence="2 3" key="1">
    <citation type="journal article" date="2020" name="J. Phycol.">
        <title>Comparative genome analysis reveals Cyanidiococcus gen. nov., a new extremophilic red algal genus sister to Cyanidioschyzon (Cyanidioschyzonaceae, Rhodophyta).</title>
        <authorList>
            <person name="Liu S.-L."/>
            <person name="Chiang Y.-R."/>
            <person name="Yoon H.S."/>
            <person name="Fu H.-Y."/>
        </authorList>
    </citation>
    <scope>NUCLEOTIDE SEQUENCE [LARGE SCALE GENOMIC DNA]</scope>
    <source>
        <strain evidence="2 3">THAL066</strain>
    </source>
</reference>
<dbReference type="Proteomes" id="UP000530660">
    <property type="component" value="Unassembled WGS sequence"/>
</dbReference>
<dbReference type="GO" id="GO:0005085">
    <property type="term" value="F:guanyl-nucleotide exchange factor activity"/>
    <property type="evidence" value="ECO:0007669"/>
    <property type="project" value="InterPro"/>
</dbReference>
<keyword evidence="3" id="KW-1185">Reference proteome</keyword>
<organism evidence="2 3">
    <name type="scientific">Cyanidiococcus yangmingshanensis</name>
    <dbReference type="NCBI Taxonomy" id="2690220"/>
    <lineage>
        <taxon>Eukaryota</taxon>
        <taxon>Rhodophyta</taxon>
        <taxon>Bangiophyceae</taxon>
        <taxon>Cyanidiales</taxon>
        <taxon>Cyanidiaceae</taxon>
        <taxon>Cyanidiococcus</taxon>
    </lineage>
</organism>
<evidence type="ECO:0000259" key="1">
    <source>
        <dbReference type="PROSITE" id="PS50190"/>
    </source>
</evidence>
<comment type="caution">
    <text evidence="2">The sequence shown here is derived from an EMBL/GenBank/DDBJ whole genome shotgun (WGS) entry which is preliminary data.</text>
</comment>
<protein>
    <submittedName>
        <fullName evidence="2">ADP-ribosylation factor guanine nucleotide-exchange factor</fullName>
    </submittedName>
</protein>
<accession>A0A7J7ILU7</accession>
<dbReference type="InterPro" id="IPR035999">
    <property type="entry name" value="Sec7_dom_sf"/>
</dbReference>
<name>A0A7J7ILU7_9RHOD</name>
<dbReference type="Gene3D" id="1.10.1000.11">
    <property type="entry name" value="Arf Nucleotide-binding Site Opener,domain 2"/>
    <property type="match status" value="1"/>
</dbReference>
<gene>
    <name evidence="2" type="primary">ARFGEF1_3</name>
    <name evidence="2" type="ORF">F1559_000129</name>
</gene>
<feature type="domain" description="SEC7" evidence="1">
    <location>
        <begin position="1"/>
        <end position="48"/>
    </location>
</feature>
<sequence>MLNTDLHSPHIRRKMTLEDFIRNNRGINDGADLPRELLVDIYTSIQAEELRLSDTRSGQWGSHDFRYPAAMHPGEQQRAALFKEESERLLAQTRELFAQRRQQPPGFGRHSEAR</sequence>
<dbReference type="InterPro" id="IPR023394">
    <property type="entry name" value="Sec7_C_sf"/>
</dbReference>
<dbReference type="SUPFAM" id="SSF48425">
    <property type="entry name" value="Sec7 domain"/>
    <property type="match status" value="1"/>
</dbReference>
<dbReference type="EMBL" id="VWRR01000004">
    <property type="protein sequence ID" value="KAF6004018.1"/>
    <property type="molecule type" value="Genomic_DNA"/>
</dbReference>
<dbReference type="AlphaFoldDB" id="A0A7J7ILU7"/>
<dbReference type="Pfam" id="PF01369">
    <property type="entry name" value="Sec7"/>
    <property type="match status" value="1"/>
</dbReference>
<dbReference type="InterPro" id="IPR000904">
    <property type="entry name" value="Sec7_dom"/>
</dbReference>
<evidence type="ECO:0000313" key="2">
    <source>
        <dbReference type="EMBL" id="KAF6004018.1"/>
    </source>
</evidence>
<dbReference type="OrthoDB" id="3401at2759"/>
<dbReference type="PANTHER" id="PTHR10663">
    <property type="entry name" value="GUANYL-NUCLEOTIDE EXCHANGE FACTOR"/>
    <property type="match status" value="1"/>
</dbReference>
<proteinExistence type="predicted"/>
<dbReference type="GO" id="GO:0032012">
    <property type="term" value="P:regulation of ARF protein signal transduction"/>
    <property type="evidence" value="ECO:0007669"/>
    <property type="project" value="InterPro"/>
</dbReference>
<evidence type="ECO:0000313" key="3">
    <source>
        <dbReference type="Proteomes" id="UP000530660"/>
    </source>
</evidence>